<dbReference type="HOGENOM" id="CLU_2536693_0_0_9"/>
<name>C0E9P3_9FIRM</name>
<dbReference type="EMBL" id="ACEC01000021">
    <property type="protein sequence ID" value="EEG31808.1"/>
    <property type="molecule type" value="Genomic_DNA"/>
</dbReference>
<gene>
    <name evidence="1" type="ORF">CLOSTMETH_00542</name>
</gene>
<evidence type="ECO:0000313" key="2">
    <source>
        <dbReference type="Proteomes" id="UP000003340"/>
    </source>
</evidence>
<organism evidence="1 2">
    <name type="scientific">[Clostridium] methylpentosum DSM 5476</name>
    <dbReference type="NCBI Taxonomy" id="537013"/>
    <lineage>
        <taxon>Bacteria</taxon>
        <taxon>Bacillati</taxon>
        <taxon>Bacillota</taxon>
        <taxon>Clostridia</taxon>
        <taxon>Eubacteriales</taxon>
        <taxon>Oscillospiraceae</taxon>
        <taxon>Oscillospiraceae incertae sedis</taxon>
    </lineage>
</organism>
<keyword evidence="2" id="KW-1185">Reference proteome</keyword>
<accession>C0E9P3</accession>
<sequence length="83" mass="8950">MATAEEWSEVENRAVKGRLFAQLPAQPDFPSSVLKAKKESSSTSSLFTDIPHHKITVASFKEYCTVTGSGVYEGGEFGAVRGP</sequence>
<dbReference type="Proteomes" id="UP000003340">
    <property type="component" value="Unassembled WGS sequence"/>
</dbReference>
<protein>
    <submittedName>
        <fullName evidence="1">Uncharacterized protein</fullName>
    </submittedName>
</protein>
<evidence type="ECO:0000313" key="1">
    <source>
        <dbReference type="EMBL" id="EEG31808.1"/>
    </source>
</evidence>
<reference evidence="1 2" key="2">
    <citation type="submission" date="2009-02" db="EMBL/GenBank/DDBJ databases">
        <title>Draft genome sequence of Clostridium methylpentosum (DSM 5476).</title>
        <authorList>
            <person name="Sudarsanam P."/>
            <person name="Ley R."/>
            <person name="Guruge J."/>
            <person name="Turnbaugh P.J."/>
            <person name="Mahowald M."/>
            <person name="Liep D."/>
            <person name="Gordon J."/>
        </authorList>
    </citation>
    <scope>NUCLEOTIDE SEQUENCE [LARGE SCALE GENOMIC DNA]</scope>
    <source>
        <strain evidence="1 2">DSM 5476</strain>
    </source>
</reference>
<dbReference type="AlphaFoldDB" id="C0E9P3"/>
<reference evidence="1 2" key="1">
    <citation type="submission" date="2009-01" db="EMBL/GenBank/DDBJ databases">
        <authorList>
            <person name="Fulton L."/>
            <person name="Clifton S."/>
            <person name="Fulton B."/>
            <person name="Xu J."/>
            <person name="Minx P."/>
            <person name="Pepin K.H."/>
            <person name="Johnson M."/>
            <person name="Bhonagiri V."/>
            <person name="Nash W.E."/>
            <person name="Mardis E.R."/>
            <person name="Wilson R.K."/>
        </authorList>
    </citation>
    <scope>NUCLEOTIDE SEQUENCE [LARGE SCALE GENOMIC DNA]</scope>
    <source>
        <strain evidence="1 2">DSM 5476</strain>
    </source>
</reference>
<comment type="caution">
    <text evidence="1">The sequence shown here is derived from an EMBL/GenBank/DDBJ whole genome shotgun (WGS) entry which is preliminary data.</text>
</comment>
<proteinExistence type="predicted"/>